<feature type="domain" description="AB hydrolase-1" evidence="2">
    <location>
        <begin position="80"/>
        <end position="242"/>
    </location>
</feature>
<evidence type="ECO:0000259" key="2">
    <source>
        <dbReference type="Pfam" id="PF12697"/>
    </source>
</evidence>
<dbReference type="InterPro" id="IPR000073">
    <property type="entry name" value="AB_hydrolase_1"/>
</dbReference>
<accession>A0AAD7FC09</accession>
<proteinExistence type="predicted"/>
<keyword evidence="4" id="KW-1185">Reference proteome</keyword>
<dbReference type="AlphaFoldDB" id="A0AAD7FC09"/>
<gene>
    <name evidence="3" type="ORF">FB45DRAFT_321164</name>
</gene>
<feature type="chain" id="PRO_5042183241" description="AB hydrolase-1 domain-containing protein" evidence="1">
    <location>
        <begin position="21"/>
        <end position="280"/>
    </location>
</feature>
<sequence>MQDARMLFFFLSSLFSGVGALCSCSTTSIPVHVDVLLPKNPLDTFAGQTNASGLRRLDNTYNISGVFCRPEAVSSDVIQLLVHGITYTSQYWAPPTEEFRNYSYAAFSCDRGIPSLAVDWLGVGLSSRPESASDVQYPSVSAAMSQIALLLKTTPIFPGTRPFQKVIGMGHSAGSGLLNFGAIVEGPHSPFDGLILTGLLIVEPADLGPISSMLSPARDVDPLRWATLDPAYVSTANRTIFYSPDKTAFSPRMFAFDNFTKDVGTDRVDFRTDSDDVVAE</sequence>
<organism evidence="3 4">
    <name type="scientific">Roridomyces roridus</name>
    <dbReference type="NCBI Taxonomy" id="1738132"/>
    <lineage>
        <taxon>Eukaryota</taxon>
        <taxon>Fungi</taxon>
        <taxon>Dikarya</taxon>
        <taxon>Basidiomycota</taxon>
        <taxon>Agaricomycotina</taxon>
        <taxon>Agaricomycetes</taxon>
        <taxon>Agaricomycetidae</taxon>
        <taxon>Agaricales</taxon>
        <taxon>Marasmiineae</taxon>
        <taxon>Mycenaceae</taxon>
        <taxon>Roridomyces</taxon>
    </lineage>
</organism>
<dbReference type="Gene3D" id="3.40.50.1820">
    <property type="entry name" value="alpha/beta hydrolase"/>
    <property type="match status" value="1"/>
</dbReference>
<keyword evidence="1" id="KW-0732">Signal</keyword>
<dbReference type="InterPro" id="IPR029058">
    <property type="entry name" value="AB_hydrolase_fold"/>
</dbReference>
<feature type="signal peptide" evidence="1">
    <location>
        <begin position="1"/>
        <end position="20"/>
    </location>
</feature>
<name>A0AAD7FC09_9AGAR</name>
<comment type="caution">
    <text evidence="3">The sequence shown here is derived from an EMBL/GenBank/DDBJ whole genome shotgun (WGS) entry which is preliminary data.</text>
</comment>
<dbReference type="SUPFAM" id="SSF53474">
    <property type="entry name" value="alpha/beta-Hydrolases"/>
    <property type="match status" value="1"/>
</dbReference>
<reference evidence="3" key="1">
    <citation type="submission" date="2023-03" db="EMBL/GenBank/DDBJ databases">
        <title>Massive genome expansion in bonnet fungi (Mycena s.s.) driven by repeated elements and novel gene families across ecological guilds.</title>
        <authorList>
            <consortium name="Lawrence Berkeley National Laboratory"/>
            <person name="Harder C.B."/>
            <person name="Miyauchi S."/>
            <person name="Viragh M."/>
            <person name="Kuo A."/>
            <person name="Thoen E."/>
            <person name="Andreopoulos B."/>
            <person name="Lu D."/>
            <person name="Skrede I."/>
            <person name="Drula E."/>
            <person name="Henrissat B."/>
            <person name="Morin E."/>
            <person name="Kohler A."/>
            <person name="Barry K."/>
            <person name="LaButti K."/>
            <person name="Morin E."/>
            <person name="Salamov A."/>
            <person name="Lipzen A."/>
            <person name="Mereny Z."/>
            <person name="Hegedus B."/>
            <person name="Baldrian P."/>
            <person name="Stursova M."/>
            <person name="Weitz H."/>
            <person name="Taylor A."/>
            <person name="Grigoriev I.V."/>
            <person name="Nagy L.G."/>
            <person name="Martin F."/>
            <person name="Kauserud H."/>
        </authorList>
    </citation>
    <scope>NUCLEOTIDE SEQUENCE</scope>
    <source>
        <strain evidence="3">9284</strain>
    </source>
</reference>
<evidence type="ECO:0000313" key="4">
    <source>
        <dbReference type="Proteomes" id="UP001221142"/>
    </source>
</evidence>
<dbReference type="EMBL" id="JARKIF010000033">
    <property type="protein sequence ID" value="KAJ7611269.1"/>
    <property type="molecule type" value="Genomic_DNA"/>
</dbReference>
<dbReference type="Proteomes" id="UP001221142">
    <property type="component" value="Unassembled WGS sequence"/>
</dbReference>
<dbReference type="Pfam" id="PF12697">
    <property type="entry name" value="Abhydrolase_6"/>
    <property type="match status" value="1"/>
</dbReference>
<dbReference type="PROSITE" id="PS51257">
    <property type="entry name" value="PROKAR_LIPOPROTEIN"/>
    <property type="match status" value="1"/>
</dbReference>
<evidence type="ECO:0000313" key="3">
    <source>
        <dbReference type="EMBL" id="KAJ7611269.1"/>
    </source>
</evidence>
<protein>
    <recommendedName>
        <fullName evidence="2">AB hydrolase-1 domain-containing protein</fullName>
    </recommendedName>
</protein>
<evidence type="ECO:0000256" key="1">
    <source>
        <dbReference type="SAM" id="SignalP"/>
    </source>
</evidence>